<evidence type="ECO:0000256" key="2">
    <source>
        <dbReference type="SAM" id="SignalP"/>
    </source>
</evidence>
<dbReference type="Proteomes" id="UP000724149">
    <property type="component" value="Unassembled WGS sequence"/>
</dbReference>
<protein>
    <submittedName>
        <fullName evidence="3">Uncharacterized protein</fullName>
    </submittedName>
</protein>
<dbReference type="EMBL" id="JACSNR010000002">
    <property type="protein sequence ID" value="MBM6922786.1"/>
    <property type="molecule type" value="Genomic_DNA"/>
</dbReference>
<name>A0ABS2GLB2_9FIRM</name>
<evidence type="ECO:0000256" key="1">
    <source>
        <dbReference type="SAM" id="MobiDB-lite"/>
    </source>
</evidence>
<organism evidence="3 4">
    <name type="scientific">Hydrogenoanaerobacterium saccharovorans</name>
    <dbReference type="NCBI Taxonomy" id="474960"/>
    <lineage>
        <taxon>Bacteria</taxon>
        <taxon>Bacillati</taxon>
        <taxon>Bacillota</taxon>
        <taxon>Clostridia</taxon>
        <taxon>Eubacteriales</taxon>
        <taxon>Oscillospiraceae</taxon>
        <taxon>Hydrogenoanaerobacterium</taxon>
    </lineage>
</organism>
<sequence>MKKIFALALAAVMTAGMATTSFATSLEARNDAEVVLLGGFKMVDVYVDSNDNNRFNESDDTFTPDKGSEKTNGKFTSSVVVNEGDIANVDLSVVKGGKKVAIPLLDKDGNMIDDKDAVRRIKVKAEWKVGELSEKPEIEFVKIGAEYAYAVTFTLPESAEIKTTDLAGKIAVYESSSQLKDNYSDKEYITLSFGSEYGFKTEDYDGSDLAKAEVVDFDGYSDDVETLTFGDDFEFEVDLSGQGKLNLKNNRDFNKEFAAMYDYANIDFINFVKTPSFNKNGTVYIYADEDAYIYEVTADGAKEIKGLKWDEDYEAWTFKTRTLKSYAISDVELTEKTVTEDDSSSTTDGGKENPDTGR</sequence>
<accession>A0ABS2GLB2</accession>
<proteinExistence type="predicted"/>
<evidence type="ECO:0000313" key="3">
    <source>
        <dbReference type="EMBL" id="MBM6922786.1"/>
    </source>
</evidence>
<keyword evidence="2" id="KW-0732">Signal</keyword>
<comment type="caution">
    <text evidence="3">The sequence shown here is derived from an EMBL/GenBank/DDBJ whole genome shotgun (WGS) entry which is preliminary data.</text>
</comment>
<feature type="signal peptide" evidence="2">
    <location>
        <begin position="1"/>
        <end position="23"/>
    </location>
</feature>
<feature type="chain" id="PRO_5045912999" evidence="2">
    <location>
        <begin position="24"/>
        <end position="358"/>
    </location>
</feature>
<gene>
    <name evidence="3" type="ORF">H9X81_03635</name>
</gene>
<keyword evidence="4" id="KW-1185">Reference proteome</keyword>
<feature type="compositionally biased region" description="Basic and acidic residues" evidence="1">
    <location>
        <begin position="349"/>
        <end position="358"/>
    </location>
</feature>
<evidence type="ECO:0000313" key="4">
    <source>
        <dbReference type="Proteomes" id="UP000724149"/>
    </source>
</evidence>
<feature type="region of interest" description="Disordered" evidence="1">
    <location>
        <begin position="337"/>
        <end position="358"/>
    </location>
</feature>
<reference evidence="3 4" key="1">
    <citation type="journal article" date="2021" name="Sci. Rep.">
        <title>The distribution of antibiotic resistance genes in chicken gut microbiota commensals.</title>
        <authorList>
            <person name="Juricova H."/>
            <person name="Matiasovicova J."/>
            <person name="Kubasova T."/>
            <person name="Cejkova D."/>
            <person name="Rychlik I."/>
        </authorList>
    </citation>
    <scope>NUCLEOTIDE SEQUENCE [LARGE SCALE GENOMIC DNA]</scope>
    <source>
        <strain evidence="3 4">An564</strain>
    </source>
</reference>
<dbReference type="RefSeq" id="WP_204719891.1">
    <property type="nucleotide sequence ID" value="NZ_JACSNR010000002.1"/>
</dbReference>